<dbReference type="InterPro" id="IPR009011">
    <property type="entry name" value="Man6P_isomerase_rcpt-bd_dom_sf"/>
</dbReference>
<dbReference type="AlphaFoldDB" id="F1A0J9"/>
<evidence type="ECO:0000256" key="3">
    <source>
        <dbReference type="ARBA" id="ARBA00023157"/>
    </source>
</evidence>
<dbReference type="InterPro" id="IPR044865">
    <property type="entry name" value="MRH_dom"/>
</dbReference>
<dbReference type="GeneID" id="10510812"/>
<keyword evidence="6" id="KW-1185">Reference proteome</keyword>
<dbReference type="EMBL" id="GL871341">
    <property type="protein sequence ID" value="EGC30290.1"/>
    <property type="molecule type" value="Genomic_DNA"/>
</dbReference>
<dbReference type="RefSeq" id="XP_003293193.1">
    <property type="nucleotide sequence ID" value="XM_003293145.1"/>
</dbReference>
<dbReference type="OrthoDB" id="8646911at2759"/>
<sequence length="206" mass="22536">MLHCWQSLAKILKDPELTKDIIVDVGTPVLHKDVRYNCRFILLNQKIYLIQPKKAMANDVCIVKIFGGINASCVYNGLDYTPLSFASFNYNTGHYKYYYAICNSALGCPSGSAGCQIDESFSNFENSLGSVSSGTFSTKNGNTVLSYQDSAATCGSPLKKRILNIELVPSSVRLPNGFVESEVTQSSSCVYDVTVTYDPSMVKPAC</sequence>
<keyword evidence="1" id="KW-0436">Ligase</keyword>
<dbReference type="GO" id="GO:0004359">
    <property type="term" value="F:glutaminase activity"/>
    <property type="evidence" value="ECO:0007669"/>
    <property type="project" value="InterPro"/>
</dbReference>
<evidence type="ECO:0000256" key="2">
    <source>
        <dbReference type="ARBA" id="ARBA00022729"/>
    </source>
</evidence>
<feature type="domain" description="MRH" evidence="4">
    <location>
        <begin position="71"/>
        <end position="203"/>
    </location>
</feature>
<protein>
    <recommendedName>
        <fullName evidence="4">MRH domain-containing protein</fullName>
    </recommendedName>
</protein>
<dbReference type="PROSITE" id="PS51914">
    <property type="entry name" value="MRH"/>
    <property type="match status" value="1"/>
</dbReference>
<evidence type="ECO:0000313" key="6">
    <source>
        <dbReference type="Proteomes" id="UP000001064"/>
    </source>
</evidence>
<dbReference type="GO" id="GO:0003952">
    <property type="term" value="F:NAD+ synthase (glutamine-hydrolyzing) activity"/>
    <property type="evidence" value="ECO:0007669"/>
    <property type="project" value="InterPro"/>
</dbReference>
<dbReference type="GO" id="GO:0009435">
    <property type="term" value="P:NAD+ biosynthetic process"/>
    <property type="evidence" value="ECO:0007669"/>
    <property type="project" value="InterPro"/>
</dbReference>
<dbReference type="STRING" id="5786.F1A0J9"/>
<dbReference type="VEuPathDB" id="AmoebaDB:DICPUDRAFT_157999"/>
<dbReference type="PANTHER" id="PTHR23090:SF9">
    <property type="entry name" value="GLUTAMINE-DEPENDENT NAD(+) SYNTHETASE"/>
    <property type="match status" value="1"/>
</dbReference>
<organism evidence="5 6">
    <name type="scientific">Dictyostelium purpureum</name>
    <name type="common">Slime mold</name>
    <dbReference type="NCBI Taxonomy" id="5786"/>
    <lineage>
        <taxon>Eukaryota</taxon>
        <taxon>Amoebozoa</taxon>
        <taxon>Evosea</taxon>
        <taxon>Eumycetozoa</taxon>
        <taxon>Dictyostelia</taxon>
        <taxon>Dictyosteliales</taxon>
        <taxon>Dictyosteliaceae</taxon>
        <taxon>Dictyostelium</taxon>
    </lineage>
</organism>
<keyword evidence="3" id="KW-1015">Disulfide bond</keyword>
<keyword evidence="2" id="KW-0732">Signal</keyword>
<dbReference type="eggNOG" id="KOG2303">
    <property type="taxonomic scope" value="Eukaryota"/>
</dbReference>
<dbReference type="KEGG" id="dpp:DICPUDRAFT_157999"/>
<dbReference type="SUPFAM" id="SSF50911">
    <property type="entry name" value="Mannose 6-phosphate receptor domain"/>
    <property type="match status" value="1"/>
</dbReference>
<evidence type="ECO:0000259" key="4">
    <source>
        <dbReference type="PROSITE" id="PS51914"/>
    </source>
</evidence>
<gene>
    <name evidence="5" type="ORF">DICPUDRAFT_157999</name>
</gene>
<dbReference type="InParanoid" id="F1A0J9"/>
<name>F1A0J9_DICPU</name>
<dbReference type="GO" id="GO:0005737">
    <property type="term" value="C:cytoplasm"/>
    <property type="evidence" value="ECO:0007669"/>
    <property type="project" value="InterPro"/>
</dbReference>
<dbReference type="PANTHER" id="PTHR23090">
    <property type="entry name" value="NH 3 /GLUTAMINE-DEPENDENT NAD + SYNTHETASE"/>
    <property type="match status" value="1"/>
</dbReference>
<dbReference type="Proteomes" id="UP000001064">
    <property type="component" value="Unassembled WGS sequence"/>
</dbReference>
<dbReference type="InterPro" id="IPR003694">
    <property type="entry name" value="NAD_synthase"/>
</dbReference>
<evidence type="ECO:0000256" key="1">
    <source>
        <dbReference type="ARBA" id="ARBA00022598"/>
    </source>
</evidence>
<proteinExistence type="predicted"/>
<dbReference type="Gene3D" id="2.70.130.10">
    <property type="entry name" value="Mannose-6-phosphate receptor binding domain"/>
    <property type="match status" value="1"/>
</dbReference>
<accession>F1A0J9</accession>
<reference evidence="6" key="1">
    <citation type="journal article" date="2011" name="Genome Biol.">
        <title>Comparative genomics of the social amoebae Dictyostelium discoideum and Dictyostelium purpureum.</title>
        <authorList>
            <consortium name="US DOE Joint Genome Institute (JGI-PGF)"/>
            <person name="Sucgang R."/>
            <person name="Kuo A."/>
            <person name="Tian X."/>
            <person name="Salerno W."/>
            <person name="Parikh A."/>
            <person name="Feasley C.L."/>
            <person name="Dalin E."/>
            <person name="Tu H."/>
            <person name="Huang E."/>
            <person name="Barry K."/>
            <person name="Lindquist E."/>
            <person name="Shapiro H."/>
            <person name="Bruce D."/>
            <person name="Schmutz J."/>
            <person name="Salamov A."/>
            <person name="Fey P."/>
            <person name="Gaudet P."/>
            <person name="Anjard C."/>
            <person name="Babu M.M."/>
            <person name="Basu S."/>
            <person name="Bushmanova Y."/>
            <person name="van der Wel H."/>
            <person name="Katoh-Kurasawa M."/>
            <person name="Dinh C."/>
            <person name="Coutinho P.M."/>
            <person name="Saito T."/>
            <person name="Elias M."/>
            <person name="Schaap P."/>
            <person name="Kay R.R."/>
            <person name="Henrissat B."/>
            <person name="Eichinger L."/>
            <person name="Rivero F."/>
            <person name="Putnam N.H."/>
            <person name="West C.M."/>
            <person name="Loomis W.F."/>
            <person name="Chisholm R.L."/>
            <person name="Shaulsky G."/>
            <person name="Strassmann J.E."/>
            <person name="Queller D.C."/>
            <person name="Kuspa A."/>
            <person name="Grigoriev I.V."/>
        </authorList>
    </citation>
    <scope>NUCLEOTIDE SEQUENCE [LARGE SCALE GENOMIC DNA]</scope>
    <source>
        <strain evidence="6">QSDP1</strain>
    </source>
</reference>
<evidence type="ECO:0000313" key="5">
    <source>
        <dbReference type="EMBL" id="EGC30290.1"/>
    </source>
</evidence>